<dbReference type="PANTHER" id="PTHR12274:SF3">
    <property type="entry name" value="PROGRANULIN"/>
    <property type="match status" value="1"/>
</dbReference>
<evidence type="ECO:0000256" key="4">
    <source>
        <dbReference type="ARBA" id="ARBA00023157"/>
    </source>
</evidence>
<comment type="similarity">
    <text evidence="2">Belongs to the granulin family.</text>
</comment>
<sequence>MRTLLLLWLALAGACARLRCPDGQPCPATPVSAQGWGGYGGGVPATVGNPLHGPPPRSCLPAARQCARTAHPAPPAPGVPCAGGRHCCPRGSRCSADGKSCITSLAPRAVPCPDGQSECPDDATCCMTTNGTWGCCPMPQVRAGGGGMIRGHLGGHHEATAVTSG</sequence>
<dbReference type="PROSITE" id="PS51257">
    <property type="entry name" value="PROKAR_LIPOPROTEIN"/>
    <property type="match status" value="1"/>
</dbReference>
<dbReference type="Ensembl" id="ENSANIT00000016082.1">
    <property type="protein sequence ID" value="ENSANIP00000015541.1"/>
    <property type="gene ID" value="ENSANIG00000010529.1"/>
</dbReference>
<evidence type="ECO:0000259" key="6">
    <source>
        <dbReference type="Pfam" id="PF00396"/>
    </source>
</evidence>
<dbReference type="Gene3D" id="2.10.25.160">
    <property type="entry name" value="Granulin"/>
    <property type="match status" value="1"/>
</dbReference>
<evidence type="ECO:0000313" key="8">
    <source>
        <dbReference type="Proteomes" id="UP000694541"/>
    </source>
</evidence>
<organism evidence="7 8">
    <name type="scientific">Accipiter nisus</name>
    <name type="common">Eurasian sparrowhawk</name>
    <dbReference type="NCBI Taxonomy" id="211598"/>
    <lineage>
        <taxon>Eukaryota</taxon>
        <taxon>Metazoa</taxon>
        <taxon>Chordata</taxon>
        <taxon>Craniata</taxon>
        <taxon>Vertebrata</taxon>
        <taxon>Euteleostomi</taxon>
        <taxon>Archelosauria</taxon>
        <taxon>Archosauria</taxon>
        <taxon>Dinosauria</taxon>
        <taxon>Saurischia</taxon>
        <taxon>Theropoda</taxon>
        <taxon>Coelurosauria</taxon>
        <taxon>Aves</taxon>
        <taxon>Neognathae</taxon>
        <taxon>Neoaves</taxon>
        <taxon>Telluraves</taxon>
        <taxon>Accipitrimorphae</taxon>
        <taxon>Accipitriformes</taxon>
        <taxon>Accipitridae</taxon>
        <taxon>Accipitrinae</taxon>
        <taxon>Accipiter</taxon>
    </lineage>
</organism>
<dbReference type="PANTHER" id="PTHR12274">
    <property type="entry name" value="GRANULIN"/>
    <property type="match status" value="1"/>
</dbReference>
<evidence type="ECO:0000256" key="5">
    <source>
        <dbReference type="SAM" id="SignalP"/>
    </source>
</evidence>
<dbReference type="GO" id="GO:0005576">
    <property type="term" value="C:extracellular region"/>
    <property type="evidence" value="ECO:0007669"/>
    <property type="project" value="UniProtKB-SubCell"/>
</dbReference>
<protein>
    <submittedName>
        <fullName evidence="7">Granulin precursor</fullName>
    </submittedName>
</protein>
<dbReference type="InterPro" id="IPR039036">
    <property type="entry name" value="Granulin_fam"/>
</dbReference>
<feature type="chain" id="PRO_5034464344" evidence="5">
    <location>
        <begin position="17"/>
        <end position="165"/>
    </location>
</feature>
<evidence type="ECO:0000313" key="7">
    <source>
        <dbReference type="Ensembl" id="ENSANIP00000015541.1"/>
    </source>
</evidence>
<keyword evidence="8" id="KW-1185">Reference proteome</keyword>
<dbReference type="Proteomes" id="UP000694541">
    <property type="component" value="Unplaced"/>
</dbReference>
<name>A0A8B9RX69_9AVES</name>
<evidence type="ECO:0000256" key="2">
    <source>
        <dbReference type="ARBA" id="ARBA00010093"/>
    </source>
</evidence>
<dbReference type="SUPFAM" id="SSF57277">
    <property type="entry name" value="Granulin repeat"/>
    <property type="match status" value="1"/>
</dbReference>
<reference evidence="7" key="2">
    <citation type="submission" date="2025-09" db="UniProtKB">
        <authorList>
            <consortium name="Ensembl"/>
        </authorList>
    </citation>
    <scope>IDENTIFICATION</scope>
</reference>
<proteinExistence type="inferred from homology"/>
<reference evidence="7" key="1">
    <citation type="submission" date="2025-08" db="UniProtKB">
        <authorList>
            <consortium name="Ensembl"/>
        </authorList>
    </citation>
    <scope>IDENTIFICATION</scope>
</reference>
<comment type="subcellular location">
    <subcellularLocation>
        <location evidence="1">Secreted</location>
    </subcellularLocation>
</comment>
<evidence type="ECO:0000256" key="1">
    <source>
        <dbReference type="ARBA" id="ARBA00004613"/>
    </source>
</evidence>
<keyword evidence="5" id="KW-0732">Signal</keyword>
<evidence type="ECO:0000256" key="3">
    <source>
        <dbReference type="ARBA" id="ARBA00022525"/>
    </source>
</evidence>
<feature type="signal peptide" evidence="5">
    <location>
        <begin position="1"/>
        <end position="16"/>
    </location>
</feature>
<dbReference type="Pfam" id="PF00396">
    <property type="entry name" value="Granulin"/>
    <property type="match status" value="1"/>
</dbReference>
<dbReference type="AlphaFoldDB" id="A0A8B9RX69"/>
<dbReference type="InterPro" id="IPR037277">
    <property type="entry name" value="Granulin_sf"/>
</dbReference>
<keyword evidence="3" id="KW-0964">Secreted</keyword>
<accession>A0A8B9RX69</accession>
<dbReference type="InterPro" id="IPR000118">
    <property type="entry name" value="Granulin"/>
</dbReference>
<keyword evidence="4" id="KW-1015">Disulfide bond</keyword>
<feature type="domain" description="Granulins" evidence="6">
    <location>
        <begin position="77"/>
        <end position="102"/>
    </location>
</feature>